<feature type="region of interest" description="Disordered" evidence="2">
    <location>
        <begin position="62"/>
        <end position="110"/>
    </location>
</feature>
<reference evidence="4" key="2">
    <citation type="submission" date="2022-10" db="EMBL/GenBank/DDBJ databases">
        <authorList>
            <consortium name="ENA_rothamsted_submissions"/>
            <consortium name="culmorum"/>
            <person name="King R."/>
        </authorList>
    </citation>
    <scope>NUCLEOTIDE SEQUENCE</scope>
</reference>
<feature type="coiled-coil region" evidence="1">
    <location>
        <begin position="114"/>
        <end position="169"/>
    </location>
</feature>
<evidence type="ECO:0000259" key="3">
    <source>
        <dbReference type="Pfam" id="PF25298"/>
    </source>
</evidence>
<keyword evidence="5" id="KW-1185">Reference proteome</keyword>
<dbReference type="InterPro" id="IPR057251">
    <property type="entry name" value="FP_C"/>
</dbReference>
<sequence>MSSKNCAGCLQVIKSRQFLCCCSCGESYDLLCANVSEQRYRNTLTGEHRRRWKCDECRNREPKNNNSDTPARGHDDDNITRRRGASTISPVEGSSPDTVPESSSKTLTAVSGKLDDLVEEIRMFRSEMSETRHRVLTFDEKLCGLLTQVESCVSEVRELRARVEKLENCSRSTTNLDSTHGSLVNTIETLKTELNERDQELLLNDIEVTCVPEQRGESLQHIVLTLASKVGVQLGQQDIVCATRVGRPPGPGVGGAAQRPRPIVVRLVRRAMRDELLRAARVRRGVTTEGVDLPGPPRRFYINERLTRANRSLFRRAREVGERANWRYVWTRDGKIFARQSPGDGVPRHRLRTEEDLDRIFGSCAVGSSAVAVDTRV</sequence>
<evidence type="ECO:0000256" key="1">
    <source>
        <dbReference type="SAM" id="Coils"/>
    </source>
</evidence>
<evidence type="ECO:0000256" key="2">
    <source>
        <dbReference type="SAM" id="MobiDB-lite"/>
    </source>
</evidence>
<feature type="domain" description="FP protein C-terminal" evidence="3">
    <location>
        <begin position="307"/>
        <end position="360"/>
    </location>
</feature>
<evidence type="ECO:0000313" key="4">
    <source>
        <dbReference type="EMBL" id="CAG9791682.1"/>
    </source>
</evidence>
<organism evidence="4 5">
    <name type="scientific">Diatraea saccharalis</name>
    <name type="common">sugarcane borer</name>
    <dbReference type="NCBI Taxonomy" id="40085"/>
    <lineage>
        <taxon>Eukaryota</taxon>
        <taxon>Metazoa</taxon>
        <taxon>Ecdysozoa</taxon>
        <taxon>Arthropoda</taxon>
        <taxon>Hexapoda</taxon>
        <taxon>Insecta</taxon>
        <taxon>Pterygota</taxon>
        <taxon>Neoptera</taxon>
        <taxon>Endopterygota</taxon>
        <taxon>Lepidoptera</taxon>
        <taxon>Glossata</taxon>
        <taxon>Ditrysia</taxon>
        <taxon>Pyraloidea</taxon>
        <taxon>Crambidae</taxon>
        <taxon>Crambinae</taxon>
        <taxon>Diatraea</taxon>
    </lineage>
</organism>
<dbReference type="OrthoDB" id="7477775at2759"/>
<dbReference type="Pfam" id="PF25298">
    <property type="entry name" value="Baculo_FP_2nd"/>
    <property type="match status" value="1"/>
</dbReference>
<gene>
    <name evidence="4" type="ORF">DIATSA_LOCUS9281</name>
</gene>
<feature type="compositionally biased region" description="Basic and acidic residues" evidence="2">
    <location>
        <begin position="71"/>
        <end position="80"/>
    </location>
</feature>
<reference evidence="4" key="1">
    <citation type="submission" date="2021-12" db="EMBL/GenBank/DDBJ databases">
        <authorList>
            <person name="King R."/>
        </authorList>
    </citation>
    <scope>NUCLEOTIDE SEQUENCE</scope>
</reference>
<evidence type="ECO:0000313" key="5">
    <source>
        <dbReference type="Proteomes" id="UP001153714"/>
    </source>
</evidence>
<dbReference type="EMBL" id="OU893334">
    <property type="protein sequence ID" value="CAG9791682.1"/>
    <property type="molecule type" value="Genomic_DNA"/>
</dbReference>
<dbReference type="AlphaFoldDB" id="A0A9N9R8K4"/>
<feature type="compositionally biased region" description="Polar residues" evidence="2">
    <location>
        <begin position="95"/>
        <end position="109"/>
    </location>
</feature>
<protein>
    <recommendedName>
        <fullName evidence="3">FP protein C-terminal domain-containing protein</fullName>
    </recommendedName>
</protein>
<keyword evidence="1" id="KW-0175">Coiled coil</keyword>
<dbReference type="Gene3D" id="3.30.70.1820">
    <property type="entry name" value="L1 transposable element, RRM domain"/>
    <property type="match status" value="1"/>
</dbReference>
<proteinExistence type="predicted"/>
<name>A0A9N9R8K4_9NEOP</name>
<accession>A0A9N9R8K4</accession>
<dbReference type="Proteomes" id="UP001153714">
    <property type="component" value="Chromosome 3"/>
</dbReference>